<evidence type="ECO:0000256" key="1">
    <source>
        <dbReference type="ARBA" id="ARBA00010645"/>
    </source>
</evidence>
<organism evidence="3 4">
    <name type="scientific">Moraxella macacae 0408225</name>
    <dbReference type="NCBI Taxonomy" id="1230338"/>
    <lineage>
        <taxon>Bacteria</taxon>
        <taxon>Pseudomonadati</taxon>
        <taxon>Pseudomonadota</taxon>
        <taxon>Gammaproteobacteria</taxon>
        <taxon>Moraxellales</taxon>
        <taxon>Moraxellaceae</taxon>
        <taxon>Moraxella</taxon>
    </lineage>
</organism>
<dbReference type="PANTHER" id="PTHR37483">
    <property type="entry name" value="UPF0125 PROTEIN RATB"/>
    <property type="match status" value="1"/>
</dbReference>
<evidence type="ECO:0000313" key="3">
    <source>
        <dbReference type="EMBL" id="ELA09604.1"/>
    </source>
</evidence>
<dbReference type="PATRIC" id="fig|1230338.3.peg.942"/>
<dbReference type="SUPFAM" id="SSF54285">
    <property type="entry name" value="MoaD/ThiS"/>
    <property type="match status" value="1"/>
</dbReference>
<dbReference type="OrthoDB" id="9796575at2"/>
<evidence type="ECO:0000313" key="4">
    <source>
        <dbReference type="Proteomes" id="UP000023795"/>
    </source>
</evidence>
<dbReference type="eggNOG" id="COG2914">
    <property type="taxonomic scope" value="Bacteria"/>
</dbReference>
<dbReference type="InterPro" id="IPR037021">
    <property type="entry name" value="RnfH_sf"/>
</dbReference>
<proteinExistence type="inferred from homology"/>
<dbReference type="EMBL" id="ANIN01000001">
    <property type="protein sequence ID" value="ELA09604.1"/>
    <property type="molecule type" value="Genomic_DNA"/>
</dbReference>
<dbReference type="STRING" id="1230338.MOMA_04340"/>
<dbReference type="PANTHER" id="PTHR37483:SF1">
    <property type="entry name" value="UPF0125 PROTEIN RATB"/>
    <property type="match status" value="1"/>
</dbReference>
<evidence type="ECO:0000256" key="2">
    <source>
        <dbReference type="HAMAP-Rule" id="MF_00460"/>
    </source>
</evidence>
<keyword evidence="4" id="KW-1185">Reference proteome</keyword>
<protein>
    <recommendedName>
        <fullName evidence="2">UPF0125 protein MOMA_04340</fullName>
    </recommendedName>
</protein>
<dbReference type="Gene3D" id="3.10.20.280">
    <property type="entry name" value="RnfH-like"/>
    <property type="match status" value="1"/>
</dbReference>
<accession>L2F978</accession>
<dbReference type="InterPro" id="IPR005346">
    <property type="entry name" value="RnfH"/>
</dbReference>
<comment type="caution">
    <text evidence="3">The sequence shown here is derived from an EMBL/GenBank/DDBJ whole genome shotgun (WGS) entry which is preliminary data.</text>
</comment>
<gene>
    <name evidence="3" type="ORF">MOMA_04340</name>
</gene>
<dbReference type="HAMAP" id="MF_00460">
    <property type="entry name" value="UPF0125_RnfH"/>
    <property type="match status" value="1"/>
</dbReference>
<comment type="similarity">
    <text evidence="1 2">Belongs to the UPF0125 (RnfH) family.</text>
</comment>
<reference evidence="3 4" key="1">
    <citation type="journal article" date="2013" name="Genome Announc.">
        <title>Genome Sequence of Moraxella macacae 0408225, a Novel Bacterial Species Isolated from a Cynomolgus Macaque with Epistaxis.</title>
        <authorList>
            <person name="Ladner J.T."/>
            <person name="Whitehouse C.A."/>
            <person name="Koroleva G.I."/>
            <person name="Palacios G.F."/>
        </authorList>
    </citation>
    <scope>NUCLEOTIDE SEQUENCE [LARGE SCALE GENOMIC DNA]</scope>
    <source>
        <strain evidence="3 4">0408225</strain>
    </source>
</reference>
<name>L2F978_9GAMM</name>
<dbReference type="Proteomes" id="UP000023795">
    <property type="component" value="Unassembled WGS sequence"/>
</dbReference>
<sequence>MTTTQKTIQVEIMFCPAPNTQLHQKLQLPNGKTAKQAVEMLGWWQQYPQIHDFAVGIFSHKIDWQTVLQDGDRLEIYRPLTINPMQKRAKKIKLIAKKSAR</sequence>
<dbReference type="RefSeq" id="WP_009767422.1">
    <property type="nucleotide sequence ID" value="NZ_ANIN01000001.1"/>
</dbReference>
<dbReference type="InterPro" id="IPR016155">
    <property type="entry name" value="Mopterin_synth/thiamin_S_b"/>
</dbReference>
<dbReference type="AlphaFoldDB" id="L2F978"/>
<dbReference type="Pfam" id="PF03658">
    <property type="entry name" value="Ub-RnfH"/>
    <property type="match status" value="1"/>
</dbReference>